<gene>
    <name evidence="2" type="ORF">METZ01_LOCUS3768</name>
</gene>
<name>A0A381NA05_9ZZZZ</name>
<protein>
    <submittedName>
        <fullName evidence="2">Uncharacterized protein</fullName>
    </submittedName>
</protein>
<evidence type="ECO:0000256" key="1">
    <source>
        <dbReference type="SAM" id="Phobius"/>
    </source>
</evidence>
<keyword evidence="1" id="KW-0812">Transmembrane</keyword>
<accession>A0A381NA05</accession>
<proteinExistence type="predicted"/>
<organism evidence="2">
    <name type="scientific">marine metagenome</name>
    <dbReference type="NCBI Taxonomy" id="408172"/>
    <lineage>
        <taxon>unclassified sequences</taxon>
        <taxon>metagenomes</taxon>
        <taxon>ecological metagenomes</taxon>
    </lineage>
</organism>
<reference evidence="2" key="1">
    <citation type="submission" date="2018-05" db="EMBL/GenBank/DDBJ databases">
        <authorList>
            <person name="Lanie J.A."/>
            <person name="Ng W.-L."/>
            <person name="Kazmierczak K.M."/>
            <person name="Andrzejewski T.M."/>
            <person name="Davidsen T.M."/>
            <person name="Wayne K.J."/>
            <person name="Tettelin H."/>
            <person name="Glass J.I."/>
            <person name="Rusch D."/>
            <person name="Podicherti R."/>
            <person name="Tsui H.-C.T."/>
            <person name="Winkler M.E."/>
        </authorList>
    </citation>
    <scope>NUCLEOTIDE SEQUENCE</scope>
</reference>
<dbReference type="AlphaFoldDB" id="A0A381NA05"/>
<sequence>MSIPPNNSRRNLRISMIENRKCIMKGCNNIVLFHVCKYSEDRFCYLHNNTHIHTKIETLEKAFYIIKNEHIIPKKKKCNSISYFNKLILVTRKIIYYRNKLFFKNKRRNRRGYFSYRCLDIILGYQFLLNILLTYKKGITKCSLMNEGINLPCIKIRGNNYIKYDANYYFRGNFLNSPIQTFDYQIINTFDSLEDFHSDLHILPYEKDIIKIKKNSEKYFFKLFKENYKYELSNISLDSFSIIKDYYFTNAVYDDYFNKVYLRKKILNNQFLRNIIILTNRCKTKVYFFHK</sequence>
<feature type="transmembrane region" description="Helical" evidence="1">
    <location>
        <begin position="114"/>
        <end position="135"/>
    </location>
</feature>
<dbReference type="EMBL" id="UINC01000196">
    <property type="protein sequence ID" value="SUZ50914.1"/>
    <property type="molecule type" value="Genomic_DNA"/>
</dbReference>
<keyword evidence="1" id="KW-0472">Membrane</keyword>
<evidence type="ECO:0000313" key="2">
    <source>
        <dbReference type="EMBL" id="SUZ50914.1"/>
    </source>
</evidence>
<keyword evidence="1" id="KW-1133">Transmembrane helix</keyword>